<reference evidence="3 4" key="1">
    <citation type="submission" date="2018-12" db="EMBL/GenBank/DDBJ databases">
        <authorList>
            <person name="Yang Y."/>
        </authorList>
    </citation>
    <scope>NUCLEOTIDE SEQUENCE [LARGE SCALE GENOMIC DNA]</scope>
    <source>
        <strain evidence="3 4">L-25-5w-1</strain>
    </source>
</reference>
<dbReference type="CDD" id="cd16345">
    <property type="entry name" value="LMWP_ArsC"/>
    <property type="match status" value="1"/>
</dbReference>
<evidence type="ECO:0000313" key="4">
    <source>
        <dbReference type="Proteomes" id="UP000277007"/>
    </source>
</evidence>
<keyword evidence="4" id="KW-1185">Reference proteome</keyword>
<evidence type="ECO:0000313" key="3">
    <source>
        <dbReference type="EMBL" id="RTR22378.1"/>
    </source>
</evidence>
<dbReference type="SUPFAM" id="SSF52788">
    <property type="entry name" value="Phosphotyrosine protein phosphatases I"/>
    <property type="match status" value="1"/>
</dbReference>
<name>A0A3S0K6H9_9PROT</name>
<dbReference type="InterPro" id="IPR036196">
    <property type="entry name" value="Ptyr_pPase_sf"/>
</dbReference>
<evidence type="ECO:0000256" key="1">
    <source>
        <dbReference type="ARBA" id="ARBA00022849"/>
    </source>
</evidence>
<dbReference type="SMART" id="SM00226">
    <property type="entry name" value="LMWPc"/>
    <property type="match status" value="1"/>
</dbReference>
<comment type="caution">
    <text evidence="3">The sequence shown here is derived from an EMBL/GenBank/DDBJ whole genome shotgun (WGS) entry which is preliminary data.</text>
</comment>
<dbReference type="AlphaFoldDB" id="A0A3S0K6H9"/>
<gene>
    <name evidence="3" type="ORF">EJ903_05980</name>
</gene>
<feature type="domain" description="Phosphotyrosine protein phosphatase I" evidence="2">
    <location>
        <begin position="6"/>
        <end position="144"/>
    </location>
</feature>
<dbReference type="RefSeq" id="WP_126613107.1">
    <property type="nucleotide sequence ID" value="NZ_JBHUCY010000053.1"/>
</dbReference>
<dbReference type="Gene3D" id="3.40.50.2300">
    <property type="match status" value="1"/>
</dbReference>
<dbReference type="OrthoDB" id="9793058at2"/>
<protein>
    <submittedName>
        <fullName evidence="3">Arsenate reductase ArsC</fullName>
    </submittedName>
</protein>
<dbReference type="GO" id="GO:0046685">
    <property type="term" value="P:response to arsenic-containing substance"/>
    <property type="evidence" value="ECO:0007669"/>
    <property type="project" value="UniProtKB-KW"/>
</dbReference>
<dbReference type="Pfam" id="PF01451">
    <property type="entry name" value="LMWPc"/>
    <property type="match status" value="1"/>
</dbReference>
<dbReference type="PANTHER" id="PTHR43428:SF1">
    <property type="entry name" value="ARSENATE REDUCTASE"/>
    <property type="match status" value="1"/>
</dbReference>
<accession>A0A3S0K6H9</accession>
<sequence length="174" mass="19137">MTDKIYNVLFVCTHNSARSIMAECLMRRWGAGRFIAHSAGSNPAGQINPHTLATLEAFNYKTDGLRSKSWEEFAMPGSPPLDFVFTVCDKAAGETCPAFIGAPLTAHWGVEDPSTAEGSEEKIRRAFRRAYVELESRIKIFSSLRVEALDKLTLQSSLHMIGTVRNPQGETASA</sequence>
<evidence type="ECO:0000259" key="2">
    <source>
        <dbReference type="SMART" id="SM00226"/>
    </source>
</evidence>
<dbReference type="InterPro" id="IPR023485">
    <property type="entry name" value="Ptyr_pPase"/>
</dbReference>
<dbReference type="EMBL" id="RXMA01000004">
    <property type="protein sequence ID" value="RTR22378.1"/>
    <property type="molecule type" value="Genomic_DNA"/>
</dbReference>
<organism evidence="3 4">
    <name type="scientific">Azospirillum griseum</name>
    <dbReference type="NCBI Taxonomy" id="2496639"/>
    <lineage>
        <taxon>Bacteria</taxon>
        <taxon>Pseudomonadati</taxon>
        <taxon>Pseudomonadota</taxon>
        <taxon>Alphaproteobacteria</taxon>
        <taxon>Rhodospirillales</taxon>
        <taxon>Azospirillaceae</taxon>
        <taxon>Azospirillum</taxon>
    </lineage>
</organism>
<keyword evidence="1" id="KW-0059">Arsenical resistance</keyword>
<dbReference type="Proteomes" id="UP000277007">
    <property type="component" value="Unassembled WGS sequence"/>
</dbReference>
<proteinExistence type="predicted"/>
<dbReference type="PANTHER" id="PTHR43428">
    <property type="entry name" value="ARSENATE REDUCTASE"/>
    <property type="match status" value="1"/>
</dbReference>